<dbReference type="OrthoDB" id="10577875at2759"/>
<name>A0A4U5NBG5_STECR</name>
<keyword evidence="2" id="KW-1133">Transmembrane helix</keyword>
<dbReference type="InterPro" id="IPR004151">
    <property type="entry name" value="7TM_GPCR_serpentine_rcpt_Sre"/>
</dbReference>
<comment type="similarity">
    <text evidence="1">Belongs to the nematode receptor-like protein sre family.</text>
</comment>
<dbReference type="GO" id="GO:0016020">
    <property type="term" value="C:membrane"/>
    <property type="evidence" value="ECO:0007669"/>
    <property type="project" value="InterPro"/>
</dbReference>
<evidence type="ECO:0000256" key="1">
    <source>
        <dbReference type="ARBA" id="ARBA00006803"/>
    </source>
</evidence>
<dbReference type="PANTHER" id="PTHR23128:SF132">
    <property type="entry name" value="SERPENTINE RECEPTOR, CLASS E (EPSILON)-RELATED"/>
    <property type="match status" value="1"/>
</dbReference>
<dbReference type="EMBL" id="AZBU02000004">
    <property type="protein sequence ID" value="TKR79813.1"/>
    <property type="molecule type" value="Genomic_DNA"/>
</dbReference>
<dbReference type="SUPFAM" id="SSF81321">
    <property type="entry name" value="Family A G protein-coupled receptor-like"/>
    <property type="match status" value="1"/>
</dbReference>
<sequence>MTDVCILIAVERILATIFARRYEKVNVVWITSIAAISMAAAKENDNVLITVSIVMFFNVIGLITFLVIGHHSQKQLKSTMLTRLSHKYQIMENIKTAKQLQIVLLAAFSFGALFYVTLSYILISDNSGFVSQVFMQILELLYAIFANVLPWMFIRTHSQMWAVAKRHFTRKSKVAVESPQQKTRSPSKVAEEANLYFTHLQKSWN</sequence>
<evidence type="ECO:0000313" key="4">
    <source>
        <dbReference type="Proteomes" id="UP000298663"/>
    </source>
</evidence>
<dbReference type="AlphaFoldDB" id="A0A4U5NBG5"/>
<proteinExistence type="inferred from homology"/>
<feature type="transmembrane region" description="Helical" evidence="2">
    <location>
        <begin position="25"/>
        <end position="41"/>
    </location>
</feature>
<feature type="transmembrane region" description="Helical" evidence="2">
    <location>
        <begin position="47"/>
        <end position="68"/>
    </location>
</feature>
<organism evidence="3 4">
    <name type="scientific">Steinernema carpocapsae</name>
    <name type="common">Entomopathogenic nematode</name>
    <dbReference type="NCBI Taxonomy" id="34508"/>
    <lineage>
        <taxon>Eukaryota</taxon>
        <taxon>Metazoa</taxon>
        <taxon>Ecdysozoa</taxon>
        <taxon>Nematoda</taxon>
        <taxon>Chromadorea</taxon>
        <taxon>Rhabditida</taxon>
        <taxon>Tylenchina</taxon>
        <taxon>Panagrolaimomorpha</taxon>
        <taxon>Strongyloidoidea</taxon>
        <taxon>Steinernematidae</taxon>
        <taxon>Steinernema</taxon>
    </lineage>
</organism>
<evidence type="ECO:0008006" key="5">
    <source>
        <dbReference type="Google" id="ProtNLM"/>
    </source>
</evidence>
<keyword evidence="2" id="KW-0472">Membrane</keyword>
<dbReference type="GO" id="GO:0007606">
    <property type="term" value="P:sensory perception of chemical stimulus"/>
    <property type="evidence" value="ECO:0007669"/>
    <property type="project" value="InterPro"/>
</dbReference>
<reference evidence="3 4" key="2">
    <citation type="journal article" date="2019" name="G3 (Bethesda)">
        <title>Hybrid Assembly of the Genome of the Entomopathogenic Nematode Steinernema carpocapsae Identifies the X-Chromosome.</title>
        <authorList>
            <person name="Serra L."/>
            <person name="Macchietto M."/>
            <person name="Macias-Munoz A."/>
            <person name="McGill C.J."/>
            <person name="Rodriguez I.M."/>
            <person name="Rodriguez B."/>
            <person name="Murad R."/>
            <person name="Mortazavi A."/>
        </authorList>
    </citation>
    <scope>NUCLEOTIDE SEQUENCE [LARGE SCALE GENOMIC DNA]</scope>
    <source>
        <strain evidence="3 4">ALL</strain>
    </source>
</reference>
<feature type="transmembrane region" description="Helical" evidence="2">
    <location>
        <begin position="102"/>
        <end position="123"/>
    </location>
</feature>
<keyword evidence="2" id="KW-0812">Transmembrane</keyword>
<gene>
    <name evidence="3" type="ORF">L596_013978</name>
</gene>
<protein>
    <recommendedName>
        <fullName evidence="5">G-protein coupled receptors family 1 profile domain-containing protein</fullName>
    </recommendedName>
</protein>
<keyword evidence="4" id="KW-1185">Reference proteome</keyword>
<dbReference type="PANTHER" id="PTHR23128">
    <property type="entry name" value="SERPENTINE RECEPTOR, CLASS E (EPSILON)-RELATED"/>
    <property type="match status" value="1"/>
</dbReference>
<dbReference type="Proteomes" id="UP000298663">
    <property type="component" value="Unassembled WGS sequence"/>
</dbReference>
<reference evidence="3 4" key="1">
    <citation type="journal article" date="2015" name="Genome Biol.">
        <title>Comparative genomics of Steinernema reveals deeply conserved gene regulatory networks.</title>
        <authorList>
            <person name="Dillman A.R."/>
            <person name="Macchietto M."/>
            <person name="Porter C.F."/>
            <person name="Rogers A."/>
            <person name="Williams B."/>
            <person name="Antoshechkin I."/>
            <person name="Lee M.M."/>
            <person name="Goodwin Z."/>
            <person name="Lu X."/>
            <person name="Lewis E.E."/>
            <person name="Goodrich-Blair H."/>
            <person name="Stock S.P."/>
            <person name="Adams B.J."/>
            <person name="Sternberg P.W."/>
            <person name="Mortazavi A."/>
        </authorList>
    </citation>
    <scope>NUCLEOTIDE SEQUENCE [LARGE SCALE GENOMIC DNA]</scope>
    <source>
        <strain evidence="3 4">ALL</strain>
    </source>
</reference>
<accession>A0A4U5NBG5</accession>
<evidence type="ECO:0000313" key="3">
    <source>
        <dbReference type="EMBL" id="TKR79813.1"/>
    </source>
</evidence>
<evidence type="ECO:0000256" key="2">
    <source>
        <dbReference type="SAM" id="Phobius"/>
    </source>
</evidence>
<feature type="transmembrane region" description="Helical" evidence="2">
    <location>
        <begin position="129"/>
        <end position="154"/>
    </location>
</feature>
<comment type="caution">
    <text evidence="3">The sequence shown here is derived from an EMBL/GenBank/DDBJ whole genome shotgun (WGS) entry which is preliminary data.</text>
</comment>
<dbReference type="Pfam" id="PF03125">
    <property type="entry name" value="Sre"/>
    <property type="match status" value="1"/>
</dbReference>